<comment type="caution">
    <text evidence="1">The sequence shown here is derived from an EMBL/GenBank/DDBJ whole genome shotgun (WGS) entry which is preliminary data.</text>
</comment>
<dbReference type="EMBL" id="JBJUIK010000002">
    <property type="protein sequence ID" value="KAL3535079.1"/>
    <property type="molecule type" value="Genomic_DNA"/>
</dbReference>
<reference evidence="1 2" key="1">
    <citation type="submission" date="2024-11" db="EMBL/GenBank/DDBJ databases">
        <title>A near-complete genome assembly of Cinchona calisaya.</title>
        <authorList>
            <person name="Lian D.C."/>
            <person name="Zhao X.W."/>
            <person name="Wei L."/>
        </authorList>
    </citation>
    <scope>NUCLEOTIDE SEQUENCE [LARGE SCALE GENOMIC DNA]</scope>
    <source>
        <tissue evidence="1">Nenye</tissue>
    </source>
</reference>
<gene>
    <name evidence="1" type="ORF">ACH5RR_003540</name>
</gene>
<dbReference type="Proteomes" id="UP001630127">
    <property type="component" value="Unassembled WGS sequence"/>
</dbReference>
<evidence type="ECO:0000313" key="2">
    <source>
        <dbReference type="Proteomes" id="UP001630127"/>
    </source>
</evidence>
<keyword evidence="2" id="KW-1185">Reference proteome</keyword>
<protein>
    <submittedName>
        <fullName evidence="1">Uncharacterized protein</fullName>
    </submittedName>
</protein>
<sequence>MKNINTDYSFMHGSTNEYYANKWEKYVKQKFSKISENGQFIHKIFKNFDKLSDQRKCQNTLQKNRAKYTKQLKNLYNFPTTLKMKHCPQYKNKSIKWERKSFSRLNSRLEQYPP</sequence>
<evidence type="ECO:0000313" key="1">
    <source>
        <dbReference type="EMBL" id="KAL3535079.1"/>
    </source>
</evidence>
<dbReference type="AlphaFoldDB" id="A0ABD3AV37"/>
<accession>A0ABD3AV37</accession>
<name>A0ABD3AV37_9GENT</name>
<organism evidence="1 2">
    <name type="scientific">Cinchona calisaya</name>
    <dbReference type="NCBI Taxonomy" id="153742"/>
    <lineage>
        <taxon>Eukaryota</taxon>
        <taxon>Viridiplantae</taxon>
        <taxon>Streptophyta</taxon>
        <taxon>Embryophyta</taxon>
        <taxon>Tracheophyta</taxon>
        <taxon>Spermatophyta</taxon>
        <taxon>Magnoliopsida</taxon>
        <taxon>eudicotyledons</taxon>
        <taxon>Gunneridae</taxon>
        <taxon>Pentapetalae</taxon>
        <taxon>asterids</taxon>
        <taxon>lamiids</taxon>
        <taxon>Gentianales</taxon>
        <taxon>Rubiaceae</taxon>
        <taxon>Cinchonoideae</taxon>
        <taxon>Cinchoneae</taxon>
        <taxon>Cinchona</taxon>
    </lineage>
</organism>
<proteinExistence type="predicted"/>